<dbReference type="GO" id="GO:0006952">
    <property type="term" value="P:defense response"/>
    <property type="evidence" value="ECO:0007669"/>
    <property type="project" value="UniProtKB-KW"/>
</dbReference>
<comment type="similarity">
    <text evidence="1">Belongs to the disease resistance NB-LRR family.</text>
</comment>
<sequence>MEIAVSAARWVLGKALGPVTDGLLEAWAASAGLGPNMDALKLELLCAKGMLDNAQGREIRSPALKELLLKLQQLAYGADDVLDELEYYRIQDMLDGTYHAADVDGLVLNARHAARAVARKLKLCSGSREGSRRDPDELEDDGRQGCLSGICSCGRRAISSMPKLPCIQSNENGSCMSKITSSTRRAAHNVGKRLPGCSFPCVHNNAHSSMPGDGLERFCSACRSKIKERKHVVQTPKLKFDRVEISKRMKDIVEKLKPVSAKVSTILDKELLGSAIHKLEVLGSNRTTTQNNTMERPKTTPDIIEPKLYGRDNQKKNLIDGITHGQYFSNDLVVLPIVGPGGIGKTTFTQHVYDEVKSHFEVPIWICVSLSFNVSRLAQEALQKIPKVDNEKENSSAQELIEQRLKTKRFLLVLDDMWTCQENEWKKLLAPFGRGEEKGDEKDDGTPCYVVHDLLHNLAVKVSSYECISIYSSNVRSIQIPTSIRHMSIIVDDKEVENRVDFENFKRELRELGKRLNVENLRTLMLFGRHHGSYNKILGHLFREARALRAIYLSGASYNVGDMLHDFSKLVHLRYLRIKSSKNSNNDICLPTALPRLYHLEVIDLQEWRGCFGFTRHMSNLVKLRHFLVPEHNLQLHSDIIEVGKMKLLQELRSFEVGKEDKGFDLSQLGQLSELGGSFTICSLEKMQAMKEADEARLIQLKRLNKLTLQWGTSQAEKENALEILIPHSNLQHLCIRGHGGTKCPQWLREKLSVKILESLHLDGVAWNTFPPIGELLLADEPHQEISSLYHLFCGKNYGYSLDIKGKLDLDSTFWNVLAFGNLIGLENLFVSGCPPLPMHHFRMLSSLKTLNLRNSSSIVFPSSEGESRAKYQFPVESMTIDKWGASAKELTQLLAYFPKLSELTVRDSEKIAGLGVAEEQATATLVPLPLANKAEDAQIEQHQQQDGATAEEEIAAEGLLLLPSQLQNLRITNCPELILRSSRADSNTEAGRTGEGKGLQGLRSLRSLKIEACPRFLSSYSSSSSPPCFPFPSSMEHLSLQGVKGMGTLLPLSNLTSLIDLYIWGCEDLRGQGLRPLLAQGRLTKLFVRRTPNFFAGSEPSLLREQEFPSSSSKLKELWTDDIAGVLAAPIPALISSSLTELLFWGDKEVDCFAKGQEEALQLFTSLERIEFRDCDKLQCLPTGLHRLPNLMRLEIDTCAAIRSLPKDGLPGSLQELVIDDCPGIRSLPKDGLPGSLQELVITGCPAFRSLPKDCLPGSLQELVIGDCPGIRSLPKNCLPGSLQKLLIIRCPAIRSLPRVDDLPSSLRELDVRSSNSEELRRHYLSETKQMGTLLCSDHHYDQNYCPRLQELKIEGCPELLSFPPVPWTRAPCSAKIVGTSSGLYHLICGKNYESKYSLDIKGKLDLDSTFWNVLAFGNLIELENLDVSRCPPLPMHHFRMLSSLKTLNLWFSSSIVFSSSEGESRAKYQFPVESMTIDEWGASAKELTQVLAYFPKLSELTVQDPEKITGLGVAEEQATATPVPLPLANKAEDAQIEQHQQQDGATAEEEIAAEGLLLLPSQLQKLWIINCPELILRSSRADSNTEAGRTGEGQGLQGLRSLRSLEINHCPRFLSSYLSSSSTPCFPFPSSLERLSLSGVEGMETLLPLSNLISLTVLYIWDCGDLRGEGLRPLLAQGRLSVRETPKFFAGSEPSLPHEQEFPSSSSKLQELWTDDIPGVLAAPIPALISSSLTELHFSWDKEVDCFTKGQEEALQLFTSLEGIGFRDCDKLQCLPTGLHRLPNLMRLEINTCAAIRSLPKDGVRVYLVV</sequence>
<evidence type="ECO:0000259" key="8">
    <source>
        <dbReference type="Pfam" id="PF18052"/>
    </source>
</evidence>
<evidence type="ECO:0000259" key="7">
    <source>
        <dbReference type="Pfam" id="PF00931"/>
    </source>
</evidence>
<dbReference type="InterPro" id="IPR056789">
    <property type="entry name" value="LRR_R13L1-DRL21"/>
</dbReference>
<dbReference type="InterPro" id="IPR041118">
    <property type="entry name" value="Rx_N"/>
</dbReference>
<keyword evidence="11" id="KW-1185">Reference proteome</keyword>
<keyword evidence="5" id="KW-0611">Plant defense</keyword>
<dbReference type="GO" id="GO:0051707">
    <property type="term" value="P:response to other organism"/>
    <property type="evidence" value="ECO:0007669"/>
    <property type="project" value="UniProtKB-ARBA"/>
</dbReference>
<dbReference type="OrthoDB" id="695275at2759"/>
<evidence type="ECO:0000313" key="10">
    <source>
        <dbReference type="EMBL" id="KAF8736357.1"/>
    </source>
</evidence>
<comment type="caution">
    <text evidence="10">The sequence shown here is derived from an EMBL/GenBank/DDBJ whole genome shotgun (WGS) entry which is preliminary data.</text>
</comment>
<dbReference type="PANTHER" id="PTHR36766:SF64">
    <property type="entry name" value="OS12G0206100 PROTEIN"/>
    <property type="match status" value="1"/>
</dbReference>
<evidence type="ECO:0008006" key="12">
    <source>
        <dbReference type="Google" id="ProtNLM"/>
    </source>
</evidence>
<accession>A0A835FBL5</accession>
<evidence type="ECO:0000259" key="9">
    <source>
        <dbReference type="Pfam" id="PF25019"/>
    </source>
</evidence>
<dbReference type="SUPFAM" id="SSF52540">
    <property type="entry name" value="P-loop containing nucleoside triphosphate hydrolases"/>
    <property type="match status" value="1"/>
</dbReference>
<dbReference type="InterPro" id="IPR027417">
    <property type="entry name" value="P-loop_NTPase"/>
</dbReference>
<name>A0A835FBL5_9POAL</name>
<dbReference type="InterPro" id="IPR032675">
    <property type="entry name" value="LRR_dom_sf"/>
</dbReference>
<gene>
    <name evidence="10" type="ORF">HU200_014350</name>
</gene>
<dbReference type="Pfam" id="PF25019">
    <property type="entry name" value="LRR_R13L1-DRL21"/>
    <property type="match status" value="1"/>
</dbReference>
<dbReference type="Pfam" id="PF00931">
    <property type="entry name" value="NB-ARC"/>
    <property type="match status" value="1"/>
</dbReference>
<reference evidence="10" key="1">
    <citation type="submission" date="2020-07" db="EMBL/GenBank/DDBJ databases">
        <title>Genome sequence and genetic diversity analysis of an under-domesticated orphan crop, white fonio (Digitaria exilis).</title>
        <authorList>
            <person name="Bennetzen J.L."/>
            <person name="Chen S."/>
            <person name="Ma X."/>
            <person name="Wang X."/>
            <person name="Yssel A.E.J."/>
            <person name="Chaluvadi S.R."/>
            <person name="Johnson M."/>
            <person name="Gangashetty P."/>
            <person name="Hamidou F."/>
            <person name="Sanogo M.D."/>
            <person name="Zwaenepoel A."/>
            <person name="Wallace J."/>
            <person name="Van De Peer Y."/>
            <person name="Van Deynze A."/>
        </authorList>
    </citation>
    <scope>NUCLEOTIDE SEQUENCE</scope>
    <source>
        <tissue evidence="10">Leaves</tissue>
    </source>
</reference>
<dbReference type="SUPFAM" id="SSF52058">
    <property type="entry name" value="L domain-like"/>
    <property type="match status" value="2"/>
</dbReference>
<keyword evidence="4" id="KW-0547">Nucleotide-binding</keyword>
<evidence type="ECO:0000256" key="3">
    <source>
        <dbReference type="ARBA" id="ARBA00022737"/>
    </source>
</evidence>
<dbReference type="Gene3D" id="3.40.50.300">
    <property type="entry name" value="P-loop containing nucleotide triphosphate hydrolases"/>
    <property type="match status" value="1"/>
</dbReference>
<evidence type="ECO:0000313" key="11">
    <source>
        <dbReference type="Proteomes" id="UP000636709"/>
    </source>
</evidence>
<keyword evidence="3" id="KW-0677">Repeat</keyword>
<dbReference type="GO" id="GO:0005524">
    <property type="term" value="F:ATP binding"/>
    <property type="evidence" value="ECO:0007669"/>
    <property type="project" value="UniProtKB-KW"/>
</dbReference>
<evidence type="ECO:0000256" key="1">
    <source>
        <dbReference type="ARBA" id="ARBA00008894"/>
    </source>
</evidence>
<feature type="domain" description="Disease resistance N-terminal" evidence="8">
    <location>
        <begin position="14"/>
        <end position="91"/>
    </location>
</feature>
<organism evidence="10 11">
    <name type="scientific">Digitaria exilis</name>
    <dbReference type="NCBI Taxonomy" id="1010633"/>
    <lineage>
        <taxon>Eukaryota</taxon>
        <taxon>Viridiplantae</taxon>
        <taxon>Streptophyta</taxon>
        <taxon>Embryophyta</taxon>
        <taxon>Tracheophyta</taxon>
        <taxon>Spermatophyta</taxon>
        <taxon>Magnoliopsida</taxon>
        <taxon>Liliopsida</taxon>
        <taxon>Poales</taxon>
        <taxon>Poaceae</taxon>
        <taxon>PACMAD clade</taxon>
        <taxon>Panicoideae</taxon>
        <taxon>Panicodae</taxon>
        <taxon>Paniceae</taxon>
        <taxon>Anthephorinae</taxon>
        <taxon>Digitaria</taxon>
    </lineage>
</organism>
<dbReference type="Gene3D" id="3.80.10.10">
    <property type="entry name" value="Ribonuclease Inhibitor"/>
    <property type="match status" value="4"/>
</dbReference>
<dbReference type="Proteomes" id="UP000636709">
    <property type="component" value="Unassembled WGS sequence"/>
</dbReference>
<keyword evidence="6" id="KW-0067">ATP-binding</keyword>
<proteinExistence type="inferred from homology"/>
<evidence type="ECO:0000256" key="5">
    <source>
        <dbReference type="ARBA" id="ARBA00022821"/>
    </source>
</evidence>
<protein>
    <recommendedName>
        <fullName evidence="12">AAA+ ATPase domain-containing protein</fullName>
    </recommendedName>
</protein>
<feature type="domain" description="R13L1/DRL21-like LRR repeat region" evidence="9">
    <location>
        <begin position="666"/>
        <end position="776"/>
    </location>
</feature>
<dbReference type="InterPro" id="IPR002182">
    <property type="entry name" value="NB-ARC"/>
</dbReference>
<dbReference type="PRINTS" id="PR00364">
    <property type="entry name" value="DISEASERSIST"/>
</dbReference>
<evidence type="ECO:0000256" key="2">
    <source>
        <dbReference type="ARBA" id="ARBA00022614"/>
    </source>
</evidence>
<evidence type="ECO:0000256" key="4">
    <source>
        <dbReference type="ARBA" id="ARBA00022741"/>
    </source>
</evidence>
<dbReference type="Pfam" id="PF18052">
    <property type="entry name" value="Rx_N"/>
    <property type="match status" value="1"/>
</dbReference>
<feature type="domain" description="NB-ARC" evidence="7">
    <location>
        <begin position="329"/>
        <end position="436"/>
    </location>
</feature>
<dbReference type="PANTHER" id="PTHR36766">
    <property type="entry name" value="PLANT BROAD-SPECTRUM MILDEW RESISTANCE PROTEIN RPW8"/>
    <property type="match status" value="1"/>
</dbReference>
<dbReference type="GO" id="GO:0043531">
    <property type="term" value="F:ADP binding"/>
    <property type="evidence" value="ECO:0007669"/>
    <property type="project" value="InterPro"/>
</dbReference>
<keyword evidence="2" id="KW-0433">Leucine-rich repeat</keyword>
<dbReference type="EMBL" id="JACEFO010001448">
    <property type="protein sequence ID" value="KAF8736357.1"/>
    <property type="molecule type" value="Genomic_DNA"/>
</dbReference>
<evidence type="ECO:0000256" key="6">
    <source>
        <dbReference type="ARBA" id="ARBA00022840"/>
    </source>
</evidence>